<dbReference type="PANTHER" id="PTHR10739:SF13">
    <property type="entry name" value="CHOLINE-PHOSPHATE CYTIDYLYLTRANSFERASE"/>
    <property type="match status" value="1"/>
</dbReference>
<evidence type="ECO:0000259" key="10">
    <source>
        <dbReference type="Pfam" id="PF01467"/>
    </source>
</evidence>
<dbReference type="GO" id="GO:0004105">
    <property type="term" value="F:choline-phosphate cytidylyltransferase activity"/>
    <property type="evidence" value="ECO:0007669"/>
    <property type="project" value="UniProtKB-EC"/>
</dbReference>
<reference evidence="11 12" key="1">
    <citation type="submission" date="2017-12" db="EMBL/GenBank/DDBJ databases">
        <authorList>
            <person name="Pombert J.-F."/>
            <person name="Haag K.L."/>
            <person name="Ebert D."/>
        </authorList>
    </citation>
    <scope>NUCLEOTIDE SEQUENCE [LARGE SCALE GENOMIC DNA]</scope>
    <source>
        <strain evidence="11">IL-BN-2</strain>
    </source>
</reference>
<keyword evidence="6" id="KW-0594">Phospholipid biosynthesis</keyword>
<comment type="caution">
    <text evidence="11">The sequence shown here is derived from an EMBL/GenBank/DDBJ whole genome shotgun (WGS) entry which is preliminary data.</text>
</comment>
<dbReference type="Gene3D" id="3.40.50.620">
    <property type="entry name" value="HUPs"/>
    <property type="match status" value="1"/>
</dbReference>
<dbReference type="InterPro" id="IPR045049">
    <property type="entry name" value="Pcy1-like"/>
</dbReference>
<keyword evidence="4 11" id="KW-0548">Nucleotidyltransferase</keyword>
<dbReference type="InterPro" id="IPR014729">
    <property type="entry name" value="Rossmann-like_a/b/a_fold"/>
</dbReference>
<sequence>MQKKQENYAMVVPSYPTNNVFDFEDTKTLSQEYRIPVDRPVRIYCDGIYDLFHYGHALSLKQAKNLFPSVYLLVGIPSDTVTQKLKGKTVLSAVERAESLIHCKYVDEVILDAPWVITLDFIKQHSIDFVAHDDIPYPGPNETEKDKKEENSTNSSSTDTTINQPKINKQENEIPINSYTTDIYAHLKKLNIFVPTKRTKGVSTSAIITRIVSDYDTFVRRNLERGISAKDLNISFLQESKFKMKKKVDKIIQNVDSDLKNEMREIKREIRVVIKYWENMSHKMIRNFLKKFDKKEEKNL</sequence>
<dbReference type="GO" id="GO:0031210">
    <property type="term" value="F:phosphatidylcholine binding"/>
    <property type="evidence" value="ECO:0007669"/>
    <property type="project" value="TreeGrafter"/>
</dbReference>
<evidence type="ECO:0000256" key="7">
    <source>
        <dbReference type="ARBA" id="ARBA00023264"/>
    </source>
</evidence>
<evidence type="ECO:0000256" key="1">
    <source>
        <dbReference type="ARBA" id="ARBA00010101"/>
    </source>
</evidence>
<keyword evidence="3 11" id="KW-0808">Transferase</keyword>
<evidence type="ECO:0000256" key="8">
    <source>
        <dbReference type="ARBA" id="ARBA00026101"/>
    </source>
</evidence>
<feature type="compositionally biased region" description="Basic and acidic residues" evidence="9">
    <location>
        <begin position="142"/>
        <end position="151"/>
    </location>
</feature>
<evidence type="ECO:0000256" key="4">
    <source>
        <dbReference type="ARBA" id="ARBA00022695"/>
    </source>
</evidence>
<dbReference type="EMBL" id="PIXR01003085">
    <property type="protein sequence ID" value="TBT97238.1"/>
    <property type="molecule type" value="Genomic_DNA"/>
</dbReference>
<evidence type="ECO:0000256" key="6">
    <source>
        <dbReference type="ARBA" id="ARBA00023209"/>
    </source>
</evidence>
<keyword evidence="2" id="KW-0444">Lipid biosynthesis</keyword>
<dbReference type="Pfam" id="PF01467">
    <property type="entry name" value="CTP_transf_like"/>
    <property type="match status" value="1"/>
</dbReference>
<dbReference type="AlphaFoldDB" id="A0A4Q9KRE3"/>
<feature type="compositionally biased region" description="Low complexity" evidence="9">
    <location>
        <begin position="152"/>
        <end position="161"/>
    </location>
</feature>
<dbReference type="VEuPathDB" id="MicrosporidiaDB:CWI36_0062p0050"/>
<dbReference type="CDD" id="cd02174">
    <property type="entry name" value="CCT"/>
    <property type="match status" value="1"/>
</dbReference>
<evidence type="ECO:0000313" key="11">
    <source>
        <dbReference type="EMBL" id="TBT97238.1"/>
    </source>
</evidence>
<feature type="non-terminal residue" evidence="11">
    <location>
        <position position="300"/>
    </location>
</feature>
<evidence type="ECO:0000256" key="9">
    <source>
        <dbReference type="SAM" id="MobiDB-lite"/>
    </source>
</evidence>
<gene>
    <name evidence="11" type="ORF">CWI39_3085p0010</name>
</gene>
<dbReference type="InterPro" id="IPR041723">
    <property type="entry name" value="CCT"/>
</dbReference>
<keyword evidence="7" id="KW-1208">Phospholipid metabolism</keyword>
<dbReference type="EC" id="2.7.7.15" evidence="8"/>
<dbReference type="InterPro" id="IPR004821">
    <property type="entry name" value="Cyt_trans-like"/>
</dbReference>
<keyword evidence="5" id="KW-0443">Lipid metabolism</keyword>
<protein>
    <recommendedName>
        <fullName evidence="8">choline-phosphate cytidylyltransferase</fullName>
        <ecNumber evidence="8">2.7.7.15</ecNumber>
    </recommendedName>
</protein>
<feature type="domain" description="Cytidyltransferase-like" evidence="10">
    <location>
        <begin position="44"/>
        <end position="210"/>
    </location>
</feature>
<dbReference type="VEuPathDB" id="MicrosporidiaDB:CWI39_3085p0010"/>
<organism evidence="11 12">
    <name type="scientific">Hamiltosporidium magnivora</name>
    <dbReference type="NCBI Taxonomy" id="148818"/>
    <lineage>
        <taxon>Eukaryota</taxon>
        <taxon>Fungi</taxon>
        <taxon>Fungi incertae sedis</taxon>
        <taxon>Microsporidia</taxon>
        <taxon>Dubosqiidae</taxon>
        <taxon>Hamiltosporidium</taxon>
    </lineage>
</organism>
<evidence type="ECO:0000256" key="2">
    <source>
        <dbReference type="ARBA" id="ARBA00022516"/>
    </source>
</evidence>
<dbReference type="NCBIfam" id="TIGR00125">
    <property type="entry name" value="cyt_tran_rel"/>
    <property type="match status" value="1"/>
</dbReference>
<feature type="region of interest" description="Disordered" evidence="9">
    <location>
        <begin position="138"/>
        <end position="171"/>
    </location>
</feature>
<proteinExistence type="inferred from homology"/>
<dbReference type="PANTHER" id="PTHR10739">
    <property type="entry name" value="CYTIDYLYLTRANSFERASE"/>
    <property type="match status" value="1"/>
</dbReference>
<accession>A0A4Q9KRE3</accession>
<name>A0A4Q9KRE3_9MICR</name>
<dbReference type="Proteomes" id="UP000293045">
    <property type="component" value="Unassembled WGS sequence"/>
</dbReference>
<evidence type="ECO:0000256" key="3">
    <source>
        <dbReference type="ARBA" id="ARBA00022679"/>
    </source>
</evidence>
<dbReference type="SUPFAM" id="SSF52374">
    <property type="entry name" value="Nucleotidylyl transferase"/>
    <property type="match status" value="1"/>
</dbReference>
<evidence type="ECO:0000313" key="12">
    <source>
        <dbReference type="Proteomes" id="UP000293045"/>
    </source>
</evidence>
<comment type="similarity">
    <text evidence="1">Belongs to the cytidylyltransferase family.</text>
</comment>
<evidence type="ECO:0000256" key="5">
    <source>
        <dbReference type="ARBA" id="ARBA00023098"/>
    </source>
</evidence>